<evidence type="ECO:0000259" key="6">
    <source>
        <dbReference type="PROSITE" id="PS50931"/>
    </source>
</evidence>
<evidence type="ECO:0000256" key="1">
    <source>
        <dbReference type="ARBA" id="ARBA00009437"/>
    </source>
</evidence>
<dbReference type="InterPro" id="IPR000847">
    <property type="entry name" value="LysR_HTH_N"/>
</dbReference>
<keyword evidence="5" id="KW-0804">Transcription</keyword>
<reference evidence="7 8" key="1">
    <citation type="journal article" date="2019" name="ACS Chem. Biol.">
        <title>Identification and Mobilization of a Cryptic Antibiotic Biosynthesis Gene Locus from a Human-Pathogenic Nocardia Isolate.</title>
        <authorList>
            <person name="Herisse M."/>
            <person name="Ishida K."/>
            <person name="Porter J.L."/>
            <person name="Howden B."/>
            <person name="Hertweck C."/>
            <person name="Stinear T.P."/>
            <person name="Pidot S.J."/>
        </authorList>
    </citation>
    <scope>NUCLEOTIDE SEQUENCE [LARGE SCALE GENOMIC DNA]</scope>
    <source>
        <strain evidence="7 8">AUSMDU00012717</strain>
    </source>
</reference>
<dbReference type="Pfam" id="PF03466">
    <property type="entry name" value="LysR_substrate"/>
    <property type="match status" value="1"/>
</dbReference>
<dbReference type="KEGG" id="nah:F5544_34335"/>
<organism evidence="7 8">
    <name type="scientific">Nocardia arthritidis</name>
    <dbReference type="NCBI Taxonomy" id="228602"/>
    <lineage>
        <taxon>Bacteria</taxon>
        <taxon>Bacillati</taxon>
        <taxon>Actinomycetota</taxon>
        <taxon>Actinomycetes</taxon>
        <taxon>Mycobacteriales</taxon>
        <taxon>Nocardiaceae</taxon>
        <taxon>Nocardia</taxon>
    </lineage>
</organism>
<comment type="similarity">
    <text evidence="1">Belongs to the LysR transcriptional regulatory family.</text>
</comment>
<evidence type="ECO:0000313" key="8">
    <source>
        <dbReference type="Proteomes" id="UP000503540"/>
    </source>
</evidence>
<feature type="domain" description="HTH lysR-type" evidence="6">
    <location>
        <begin position="3"/>
        <end position="60"/>
    </location>
</feature>
<dbReference type="GO" id="GO:0032993">
    <property type="term" value="C:protein-DNA complex"/>
    <property type="evidence" value="ECO:0007669"/>
    <property type="project" value="TreeGrafter"/>
</dbReference>
<dbReference type="Proteomes" id="UP000503540">
    <property type="component" value="Chromosome"/>
</dbReference>
<dbReference type="InterPro" id="IPR036390">
    <property type="entry name" value="WH_DNA-bd_sf"/>
</dbReference>
<dbReference type="RefSeq" id="WP_167477065.1">
    <property type="nucleotide sequence ID" value="NZ_CP046172.1"/>
</dbReference>
<dbReference type="InterPro" id="IPR005119">
    <property type="entry name" value="LysR_subst-bd"/>
</dbReference>
<sequence length="294" mass="32317">MGLEVRELEAFLVLAEELHFGRAGERLYISQGRVSQLLRSLERRIGGRLVDRTSRRVSLTPLGAEFAAELRPAYQALGHTLDRACNAARGVHGLLRIGFQGSTDLGLMAAIEHFQRRYPDCAIDLREIPLADPFGPLYRDEVDVALILTPIREPDLVLGHVFAKQTQQLAVSARHRLACRDSIHAEELAEERLIGFRGPAPQYWRDAHAPSSTPGGRAIPAGPAVRTLEEGLALVATERGAMLLCKPTSENRARPSVSFVPVDGLDDSVLGLCWHRSRETARVRAFADVLGELG</sequence>
<evidence type="ECO:0000256" key="2">
    <source>
        <dbReference type="ARBA" id="ARBA00023015"/>
    </source>
</evidence>
<evidence type="ECO:0000256" key="5">
    <source>
        <dbReference type="ARBA" id="ARBA00023163"/>
    </source>
</evidence>
<dbReference type="SUPFAM" id="SSF46785">
    <property type="entry name" value="Winged helix' DNA-binding domain"/>
    <property type="match status" value="1"/>
</dbReference>
<dbReference type="PANTHER" id="PTHR30346">
    <property type="entry name" value="TRANSCRIPTIONAL DUAL REGULATOR HCAR-RELATED"/>
    <property type="match status" value="1"/>
</dbReference>
<dbReference type="Pfam" id="PF00126">
    <property type="entry name" value="HTH_1"/>
    <property type="match status" value="1"/>
</dbReference>
<dbReference type="SUPFAM" id="SSF53850">
    <property type="entry name" value="Periplasmic binding protein-like II"/>
    <property type="match status" value="1"/>
</dbReference>
<evidence type="ECO:0000256" key="4">
    <source>
        <dbReference type="ARBA" id="ARBA00023159"/>
    </source>
</evidence>
<evidence type="ECO:0000313" key="7">
    <source>
        <dbReference type="EMBL" id="QIS14700.1"/>
    </source>
</evidence>
<name>A0A6G9YNJ6_9NOCA</name>
<accession>A0A6G9YNJ6</accession>
<dbReference type="Gene3D" id="3.40.190.10">
    <property type="entry name" value="Periplasmic binding protein-like II"/>
    <property type="match status" value="2"/>
</dbReference>
<dbReference type="PANTHER" id="PTHR30346:SF0">
    <property type="entry name" value="HCA OPERON TRANSCRIPTIONAL ACTIVATOR HCAR"/>
    <property type="match status" value="1"/>
</dbReference>
<gene>
    <name evidence="7" type="ORF">F5544_34335</name>
</gene>
<keyword evidence="3" id="KW-0238">DNA-binding</keyword>
<protein>
    <submittedName>
        <fullName evidence="7">LysR family transcriptional regulator</fullName>
    </submittedName>
</protein>
<proteinExistence type="inferred from homology"/>
<dbReference type="CDD" id="cd08414">
    <property type="entry name" value="PBP2_LTTR_aromatics_like"/>
    <property type="match status" value="1"/>
</dbReference>
<dbReference type="AlphaFoldDB" id="A0A6G9YNJ6"/>
<dbReference type="GO" id="GO:0003677">
    <property type="term" value="F:DNA binding"/>
    <property type="evidence" value="ECO:0007669"/>
    <property type="project" value="UniProtKB-KW"/>
</dbReference>
<dbReference type="Gene3D" id="1.10.10.10">
    <property type="entry name" value="Winged helix-like DNA-binding domain superfamily/Winged helix DNA-binding domain"/>
    <property type="match status" value="1"/>
</dbReference>
<keyword evidence="2" id="KW-0805">Transcription regulation</keyword>
<dbReference type="InterPro" id="IPR036388">
    <property type="entry name" value="WH-like_DNA-bd_sf"/>
</dbReference>
<keyword evidence="4" id="KW-0010">Activator</keyword>
<dbReference type="GO" id="GO:0003700">
    <property type="term" value="F:DNA-binding transcription factor activity"/>
    <property type="evidence" value="ECO:0007669"/>
    <property type="project" value="InterPro"/>
</dbReference>
<dbReference type="EMBL" id="CP046172">
    <property type="protein sequence ID" value="QIS14700.1"/>
    <property type="molecule type" value="Genomic_DNA"/>
</dbReference>
<dbReference type="PROSITE" id="PS50931">
    <property type="entry name" value="HTH_LYSR"/>
    <property type="match status" value="1"/>
</dbReference>
<keyword evidence="8" id="KW-1185">Reference proteome</keyword>
<evidence type="ECO:0000256" key="3">
    <source>
        <dbReference type="ARBA" id="ARBA00023125"/>
    </source>
</evidence>